<evidence type="ECO:0008006" key="3">
    <source>
        <dbReference type="Google" id="ProtNLM"/>
    </source>
</evidence>
<dbReference type="Proteomes" id="UP000009080">
    <property type="component" value="Chromosome"/>
</dbReference>
<dbReference type="eggNOG" id="ENOG502ZN7F">
    <property type="taxonomic scope" value="Bacteria"/>
</dbReference>
<dbReference type="AlphaFoldDB" id="C5BP83"/>
<name>C5BP83_TERTT</name>
<proteinExistence type="predicted"/>
<gene>
    <name evidence="1" type="ordered locus">TERTU_3104</name>
</gene>
<organism evidence="1 2">
    <name type="scientific">Teredinibacter turnerae (strain ATCC 39867 / T7901)</name>
    <dbReference type="NCBI Taxonomy" id="377629"/>
    <lineage>
        <taxon>Bacteria</taxon>
        <taxon>Pseudomonadati</taxon>
        <taxon>Pseudomonadota</taxon>
        <taxon>Gammaproteobacteria</taxon>
        <taxon>Cellvibrionales</taxon>
        <taxon>Cellvibrionaceae</taxon>
        <taxon>Teredinibacter</taxon>
    </lineage>
</organism>
<dbReference type="InterPro" id="IPR027417">
    <property type="entry name" value="P-loop_NTPase"/>
</dbReference>
<reference evidence="1 2" key="1">
    <citation type="journal article" date="2009" name="PLoS ONE">
        <title>The complete genome of Teredinibacter turnerae T7901: an intracellular endosymbiont of marine wood-boring bivalves (shipworms).</title>
        <authorList>
            <person name="Yang J.C."/>
            <person name="Madupu R."/>
            <person name="Durkin A.S."/>
            <person name="Ekborg N.A."/>
            <person name="Pedamallu C.S."/>
            <person name="Hostetler J.B."/>
            <person name="Radune D."/>
            <person name="Toms B.S."/>
            <person name="Henrissat B."/>
            <person name="Coutinho P.M."/>
            <person name="Schwarz S."/>
            <person name="Field L."/>
            <person name="Trindade-Silva A.E."/>
            <person name="Soares C.A.G."/>
            <person name="Elshahawi S."/>
            <person name="Hanora A."/>
            <person name="Schmidt E.W."/>
            <person name="Haygood M.G."/>
            <person name="Posfai J."/>
            <person name="Benner J."/>
            <person name="Madinger C."/>
            <person name="Nove J."/>
            <person name="Anton B."/>
            <person name="Chaudhary K."/>
            <person name="Foster J."/>
            <person name="Holman A."/>
            <person name="Kumar S."/>
            <person name="Lessard P.A."/>
            <person name="Luyten Y.A."/>
            <person name="Slatko B."/>
            <person name="Wood N."/>
            <person name="Wu B."/>
            <person name="Teplitski M."/>
            <person name="Mougous J.D."/>
            <person name="Ward N."/>
            <person name="Eisen J.A."/>
            <person name="Badger J.H."/>
            <person name="Distel D.L."/>
        </authorList>
    </citation>
    <scope>NUCLEOTIDE SEQUENCE [LARGE SCALE GENOMIC DNA]</scope>
    <source>
        <strain evidence="2">ATCC 39867 / T7901</strain>
    </source>
</reference>
<evidence type="ECO:0000313" key="1">
    <source>
        <dbReference type="EMBL" id="ACR14765.1"/>
    </source>
</evidence>
<keyword evidence="2" id="KW-1185">Reference proteome</keyword>
<protein>
    <recommendedName>
        <fullName evidence="3">Sulfotransferase family protein</fullName>
    </recommendedName>
</protein>
<accession>C5BP83</accession>
<dbReference type="KEGG" id="ttu:TERTU_3104"/>
<sequence length="232" mass="27008">MDHKQLLVTGCGRSGTKYISLLLRMLGKDISHESGEVLGKDGIASWYLAADCDRAPFGPGSRGLAFEHIFHQVRHPLKVIPSMGDFRKDSWEFLSQWVAVSDDEPLTLRCAKLWCDWNELAESKATWRYRIEALPEIFEEFCARLNVPADRSALQRVPTNINVRPKRFENLSWHLEMYNYERRSWHGTKLRQLLLALSGDQKRPSLTWAQLKALDSQVYQRVREKAYFYGYE</sequence>
<dbReference type="HOGENOM" id="CLU_1194416_0_0_6"/>
<dbReference type="RefSeq" id="WP_015820879.1">
    <property type="nucleotide sequence ID" value="NC_012997.1"/>
</dbReference>
<evidence type="ECO:0000313" key="2">
    <source>
        <dbReference type="Proteomes" id="UP000009080"/>
    </source>
</evidence>
<dbReference type="OrthoDB" id="5727827at2"/>
<dbReference type="SUPFAM" id="SSF52540">
    <property type="entry name" value="P-loop containing nucleoside triphosphate hydrolases"/>
    <property type="match status" value="1"/>
</dbReference>
<dbReference type="EMBL" id="CP001614">
    <property type="protein sequence ID" value="ACR14765.1"/>
    <property type="molecule type" value="Genomic_DNA"/>
</dbReference>